<dbReference type="CDD" id="cd19086">
    <property type="entry name" value="AKR_AKR11C1"/>
    <property type="match status" value="1"/>
</dbReference>
<evidence type="ECO:0000259" key="2">
    <source>
        <dbReference type="Pfam" id="PF00248"/>
    </source>
</evidence>
<gene>
    <name evidence="3" type="ORF">FPL14_28240</name>
</gene>
<dbReference type="InterPro" id="IPR023210">
    <property type="entry name" value="NADP_OxRdtase_dom"/>
</dbReference>
<keyword evidence="1" id="KW-0560">Oxidoreductase</keyword>
<dbReference type="Pfam" id="PF00248">
    <property type="entry name" value="Aldo_ket_red"/>
    <property type="match status" value="1"/>
</dbReference>
<dbReference type="GO" id="GO:0005829">
    <property type="term" value="C:cytosol"/>
    <property type="evidence" value="ECO:0007669"/>
    <property type="project" value="TreeGrafter"/>
</dbReference>
<dbReference type="AlphaFoldDB" id="A0A7G5C5Z4"/>
<dbReference type="PANTHER" id="PTHR43364">
    <property type="entry name" value="NADH-SPECIFIC METHYLGLYOXAL REDUCTASE-RELATED"/>
    <property type="match status" value="1"/>
</dbReference>
<dbReference type="InterPro" id="IPR050523">
    <property type="entry name" value="AKR_Detox_Biosynth"/>
</dbReference>
<evidence type="ECO:0000256" key="1">
    <source>
        <dbReference type="ARBA" id="ARBA00023002"/>
    </source>
</evidence>
<dbReference type="InterPro" id="IPR036812">
    <property type="entry name" value="NAD(P)_OxRdtase_dom_sf"/>
</dbReference>
<dbReference type="Proteomes" id="UP000515679">
    <property type="component" value="Chromosome"/>
</dbReference>
<keyword evidence="4" id="KW-1185">Reference proteome</keyword>
<dbReference type="Gene3D" id="3.20.20.100">
    <property type="entry name" value="NADP-dependent oxidoreductase domain"/>
    <property type="match status" value="1"/>
</dbReference>
<feature type="domain" description="NADP-dependent oxidoreductase" evidence="2">
    <location>
        <begin position="16"/>
        <end position="294"/>
    </location>
</feature>
<protein>
    <submittedName>
        <fullName evidence="3">Aldo/keto reductase</fullName>
    </submittedName>
</protein>
<accession>A0A7G5C5Z4</accession>
<evidence type="ECO:0000313" key="3">
    <source>
        <dbReference type="EMBL" id="QMV44628.1"/>
    </source>
</evidence>
<proteinExistence type="predicted"/>
<sequence length="302" mass="33403">MKYRVLGKTGLKVSVVGVGTWQFGGEWGRAYEQHEAKAILNRAQELGINLIDTAECYGDHLSESLIGEAIRGNRHEWVVATKFGHHFHRNFDRTDVYDPADVVKQLELSLRALKTDYVDLYQFHSGPDASFDRNDLWETLDKQVQAGKIRHLGISIGSNENIHQTSQATKVNAGAIQVVYNRLDRKPEKEVFPSCIEQNLGVLARVPLASGLLSGKYKPGATFASDDVRSRRDAALLEQQMKEVDAIGREEVPEGTDMAAWALAWCLQHPAVTSVIPGCKDVAQVEANAAAVELVEAGYPHD</sequence>
<name>A0A7G5C5Z4_9BACL</name>
<dbReference type="PANTHER" id="PTHR43364:SF4">
    <property type="entry name" value="NAD(P)-LINKED OXIDOREDUCTASE SUPERFAMILY PROTEIN"/>
    <property type="match status" value="1"/>
</dbReference>
<dbReference type="RefSeq" id="WP_182300882.1">
    <property type="nucleotide sequence ID" value="NZ_CP041969.1"/>
</dbReference>
<reference evidence="3 4" key="1">
    <citation type="submission" date="2019-07" db="EMBL/GenBank/DDBJ databases">
        <authorList>
            <person name="Kim J.K."/>
            <person name="Cheong H.-M."/>
            <person name="Choi Y."/>
            <person name="Hwang K.J."/>
            <person name="Lee S."/>
            <person name="Choi C."/>
        </authorList>
    </citation>
    <scope>NUCLEOTIDE SEQUENCE [LARGE SCALE GENOMIC DNA]</scope>
    <source>
        <strain evidence="3 4">KS 22</strain>
    </source>
</reference>
<dbReference type="SUPFAM" id="SSF51430">
    <property type="entry name" value="NAD(P)-linked oxidoreductase"/>
    <property type="match status" value="1"/>
</dbReference>
<organism evidence="3 4">
    <name type="scientific">Cohnella cholangitidis</name>
    <dbReference type="NCBI Taxonomy" id="2598458"/>
    <lineage>
        <taxon>Bacteria</taxon>
        <taxon>Bacillati</taxon>
        <taxon>Bacillota</taxon>
        <taxon>Bacilli</taxon>
        <taxon>Bacillales</taxon>
        <taxon>Paenibacillaceae</taxon>
        <taxon>Cohnella</taxon>
    </lineage>
</organism>
<dbReference type="KEGG" id="cchl:FPL14_28240"/>
<dbReference type="GO" id="GO:0016491">
    <property type="term" value="F:oxidoreductase activity"/>
    <property type="evidence" value="ECO:0007669"/>
    <property type="project" value="UniProtKB-KW"/>
</dbReference>
<dbReference type="EMBL" id="CP041969">
    <property type="protein sequence ID" value="QMV44628.1"/>
    <property type="molecule type" value="Genomic_DNA"/>
</dbReference>
<evidence type="ECO:0000313" key="4">
    <source>
        <dbReference type="Proteomes" id="UP000515679"/>
    </source>
</evidence>